<sequence>MQRWQKRCAVALPINIGFLSFSFFTSEHSQFLFVTTNFIKFASVSFTVTMESQMAHAHGHGKTQEHEPHTVGHHTSSVAEGEDEQHHEKKSVLTKVKAKARKIKDTFTKHGHGQNHDQDHDHIPDVHDLDEEDDDEEEMAEDPEVHGAPIYEATAIKTTGLVDSGVNTGRSKVTEVDPRLPNVNPDEGIDVKNVDQGLKTAVGEIPGAPQNTPASHTAPGIHHPRDNDPTRTLVHGEEERSGQPKFNLQRPEGLEEDLAVPKDTPGSYVPVNYQAKVGDHTGKGGEEAGVNPDLLSFDKMKIYDEPKPNSEEKQSLPTGTEDFFTSVPTGSHDQFSPELTPRERRSTEKYPQENIVDRPSNERDEFSPVLTPPQRTSTEDYPEEEVVDRPSNERDQFSPGLTPPQRMSTEDNPQENVVDRPSNQGSYIQKISSATSAITDRAVSAKNVVASKLGYGEKDNTGGHEVREGDKNSMSGSAVDYGKKMAATMTEKPTPVYEKVAGAGSTKRSKMQGATTGTGTGSTQERGVDGQDKGVSVKDYIAEKLRPGEEDKALSEVISETLHKKKVNQEKPAATSRPVSEVISDALHKRNEEPDETDRPMGKVTESEEVARRLDTHNKDSSKERDMSSSFISNDSSTSGNGVVDKIKGAVGSWFGKGGESQGSQQSLGSSFDSANEGARQETGITEERRPQESGN</sequence>
<dbReference type="Proteomes" id="UP001163603">
    <property type="component" value="Chromosome 4"/>
</dbReference>
<evidence type="ECO:0000313" key="2">
    <source>
        <dbReference type="Proteomes" id="UP001163603"/>
    </source>
</evidence>
<accession>A0ACC0YTA2</accession>
<gene>
    <name evidence="1" type="ORF">Pint_17442</name>
</gene>
<reference evidence="2" key="1">
    <citation type="journal article" date="2023" name="G3 (Bethesda)">
        <title>Genome assembly and association tests identify interacting loci associated with vigor, precocity, and sex in interspecific pistachio rootstocks.</title>
        <authorList>
            <person name="Palmer W."/>
            <person name="Jacygrad E."/>
            <person name="Sagayaradj S."/>
            <person name="Cavanaugh K."/>
            <person name="Han R."/>
            <person name="Bertier L."/>
            <person name="Beede B."/>
            <person name="Kafkas S."/>
            <person name="Golino D."/>
            <person name="Preece J."/>
            <person name="Michelmore R."/>
        </authorList>
    </citation>
    <scope>NUCLEOTIDE SEQUENCE [LARGE SCALE GENOMIC DNA]</scope>
</reference>
<comment type="caution">
    <text evidence="1">The sequence shown here is derived from an EMBL/GenBank/DDBJ whole genome shotgun (WGS) entry which is preliminary data.</text>
</comment>
<organism evidence="1 2">
    <name type="scientific">Pistacia integerrima</name>
    <dbReference type="NCBI Taxonomy" id="434235"/>
    <lineage>
        <taxon>Eukaryota</taxon>
        <taxon>Viridiplantae</taxon>
        <taxon>Streptophyta</taxon>
        <taxon>Embryophyta</taxon>
        <taxon>Tracheophyta</taxon>
        <taxon>Spermatophyta</taxon>
        <taxon>Magnoliopsida</taxon>
        <taxon>eudicotyledons</taxon>
        <taxon>Gunneridae</taxon>
        <taxon>Pentapetalae</taxon>
        <taxon>rosids</taxon>
        <taxon>malvids</taxon>
        <taxon>Sapindales</taxon>
        <taxon>Anacardiaceae</taxon>
        <taxon>Pistacia</taxon>
    </lineage>
</organism>
<dbReference type="EMBL" id="CM047739">
    <property type="protein sequence ID" value="KAJ0041904.1"/>
    <property type="molecule type" value="Genomic_DNA"/>
</dbReference>
<protein>
    <submittedName>
        <fullName evidence="1">Uncharacterized protein</fullName>
    </submittedName>
</protein>
<proteinExistence type="predicted"/>
<keyword evidence="2" id="KW-1185">Reference proteome</keyword>
<name>A0ACC0YTA2_9ROSI</name>
<evidence type="ECO:0000313" key="1">
    <source>
        <dbReference type="EMBL" id="KAJ0041904.1"/>
    </source>
</evidence>